<accession>A0A0D3I8T1</accession>
<feature type="region of interest" description="Disordered" evidence="1">
    <location>
        <begin position="40"/>
        <end position="101"/>
    </location>
</feature>
<dbReference type="EnsemblProtists" id="EOD07666">
    <property type="protein sequence ID" value="EOD07666"/>
    <property type="gene ID" value="EMIHUDRAFT_218168"/>
</dbReference>
<dbReference type="GeneID" id="17253777"/>
<name>A0A0D3I8T1_EMIH1</name>
<dbReference type="HOGENOM" id="CLU_1859025_0_0_1"/>
<feature type="region of interest" description="Disordered" evidence="1">
    <location>
        <begin position="119"/>
        <end position="138"/>
    </location>
</feature>
<evidence type="ECO:0000256" key="1">
    <source>
        <dbReference type="SAM" id="MobiDB-lite"/>
    </source>
</evidence>
<dbReference type="AlphaFoldDB" id="A0A0D3I8T1"/>
<dbReference type="PaxDb" id="2903-EOD07666"/>
<evidence type="ECO:0008006" key="5">
    <source>
        <dbReference type="Google" id="ProtNLM"/>
    </source>
</evidence>
<evidence type="ECO:0000256" key="2">
    <source>
        <dbReference type="SAM" id="SignalP"/>
    </source>
</evidence>
<reference evidence="4" key="1">
    <citation type="journal article" date="2013" name="Nature">
        <title>Pan genome of the phytoplankton Emiliania underpins its global distribution.</title>
        <authorList>
            <person name="Read B.A."/>
            <person name="Kegel J."/>
            <person name="Klute M.J."/>
            <person name="Kuo A."/>
            <person name="Lefebvre S.C."/>
            <person name="Maumus F."/>
            <person name="Mayer C."/>
            <person name="Miller J."/>
            <person name="Monier A."/>
            <person name="Salamov A."/>
            <person name="Young J."/>
            <person name="Aguilar M."/>
            <person name="Claverie J.M."/>
            <person name="Frickenhaus S."/>
            <person name="Gonzalez K."/>
            <person name="Herman E.K."/>
            <person name="Lin Y.C."/>
            <person name="Napier J."/>
            <person name="Ogata H."/>
            <person name="Sarno A.F."/>
            <person name="Shmutz J."/>
            <person name="Schroeder D."/>
            <person name="de Vargas C."/>
            <person name="Verret F."/>
            <person name="von Dassow P."/>
            <person name="Valentin K."/>
            <person name="Van de Peer Y."/>
            <person name="Wheeler G."/>
            <person name="Dacks J.B."/>
            <person name="Delwiche C.F."/>
            <person name="Dyhrman S.T."/>
            <person name="Glockner G."/>
            <person name="John U."/>
            <person name="Richards T."/>
            <person name="Worden A.Z."/>
            <person name="Zhang X."/>
            <person name="Grigoriev I.V."/>
            <person name="Allen A.E."/>
            <person name="Bidle K."/>
            <person name="Borodovsky M."/>
            <person name="Bowler C."/>
            <person name="Brownlee C."/>
            <person name="Cock J.M."/>
            <person name="Elias M."/>
            <person name="Gladyshev V.N."/>
            <person name="Groth M."/>
            <person name="Guda C."/>
            <person name="Hadaegh A."/>
            <person name="Iglesias-Rodriguez M.D."/>
            <person name="Jenkins J."/>
            <person name="Jones B.M."/>
            <person name="Lawson T."/>
            <person name="Leese F."/>
            <person name="Lindquist E."/>
            <person name="Lobanov A."/>
            <person name="Lomsadze A."/>
            <person name="Malik S.B."/>
            <person name="Marsh M.E."/>
            <person name="Mackinder L."/>
            <person name="Mock T."/>
            <person name="Mueller-Roeber B."/>
            <person name="Pagarete A."/>
            <person name="Parker M."/>
            <person name="Probert I."/>
            <person name="Quesneville H."/>
            <person name="Raines C."/>
            <person name="Rensing S.A."/>
            <person name="Riano-Pachon D.M."/>
            <person name="Richier S."/>
            <person name="Rokitta S."/>
            <person name="Shiraiwa Y."/>
            <person name="Soanes D.M."/>
            <person name="van der Giezen M."/>
            <person name="Wahlund T.M."/>
            <person name="Williams B."/>
            <person name="Wilson W."/>
            <person name="Wolfe G."/>
            <person name="Wurch L.L."/>
        </authorList>
    </citation>
    <scope>NUCLEOTIDE SEQUENCE</scope>
</reference>
<feature type="chain" id="PRO_5044192986" description="Secreted protein" evidence="2">
    <location>
        <begin position="18"/>
        <end position="138"/>
    </location>
</feature>
<sequence>MPPAVLLVINLRIRAAADCCCGSSSSLLLPDSVKPAVQRGVQNSRGFVPPEAERIRAHRPELDGTPRLTETRGTGHGRTTEREVASERQNNEKNTDLTMSSSVKSWRAMSTAASCIIVSSSPVAGSSGSDRTAPPPSI</sequence>
<feature type="compositionally biased region" description="Low complexity" evidence="1">
    <location>
        <begin position="119"/>
        <end position="129"/>
    </location>
</feature>
<feature type="compositionally biased region" description="Basic and acidic residues" evidence="1">
    <location>
        <begin position="78"/>
        <end position="95"/>
    </location>
</feature>
<keyword evidence="2" id="KW-0732">Signal</keyword>
<reference evidence="3" key="2">
    <citation type="submission" date="2024-10" db="UniProtKB">
        <authorList>
            <consortium name="EnsemblProtists"/>
        </authorList>
    </citation>
    <scope>IDENTIFICATION</scope>
</reference>
<dbReference type="KEGG" id="ehx:EMIHUDRAFT_218168"/>
<proteinExistence type="predicted"/>
<feature type="compositionally biased region" description="Basic and acidic residues" evidence="1">
    <location>
        <begin position="51"/>
        <end position="64"/>
    </location>
</feature>
<evidence type="ECO:0000313" key="3">
    <source>
        <dbReference type="EnsemblProtists" id="EOD07666"/>
    </source>
</evidence>
<protein>
    <recommendedName>
        <fullName evidence="5">Secreted protein</fullName>
    </recommendedName>
</protein>
<evidence type="ECO:0000313" key="4">
    <source>
        <dbReference type="Proteomes" id="UP000013827"/>
    </source>
</evidence>
<feature type="signal peptide" evidence="2">
    <location>
        <begin position="1"/>
        <end position="17"/>
    </location>
</feature>
<keyword evidence="4" id="KW-1185">Reference proteome</keyword>
<dbReference type="RefSeq" id="XP_005760095.1">
    <property type="nucleotide sequence ID" value="XM_005760038.1"/>
</dbReference>
<dbReference type="Proteomes" id="UP000013827">
    <property type="component" value="Unassembled WGS sequence"/>
</dbReference>
<organism evidence="3 4">
    <name type="scientific">Emiliania huxleyi (strain CCMP1516)</name>
    <dbReference type="NCBI Taxonomy" id="280463"/>
    <lineage>
        <taxon>Eukaryota</taxon>
        <taxon>Haptista</taxon>
        <taxon>Haptophyta</taxon>
        <taxon>Prymnesiophyceae</taxon>
        <taxon>Isochrysidales</taxon>
        <taxon>Noelaerhabdaceae</taxon>
        <taxon>Emiliania</taxon>
    </lineage>
</organism>